<keyword evidence="2" id="KW-1185">Reference proteome</keyword>
<dbReference type="EMBL" id="RAPO01000007">
    <property type="protein sequence ID" value="RKD87996.1"/>
    <property type="molecule type" value="Genomic_DNA"/>
</dbReference>
<accession>A0A3R7HV42</accession>
<evidence type="ECO:0000313" key="2">
    <source>
        <dbReference type="Proteomes" id="UP000283805"/>
    </source>
</evidence>
<sequence>MTAFNAATENIINSIRSDDPFDSRETVAAIDITHEQFHVWPWEDKEAGIAKPDYPKW</sequence>
<protein>
    <submittedName>
        <fullName evidence="1">Uncharacterized protein</fullName>
    </submittedName>
</protein>
<gene>
    <name evidence="1" type="ORF">ATJ93_4482</name>
</gene>
<dbReference type="Proteomes" id="UP000283805">
    <property type="component" value="Unassembled WGS sequence"/>
</dbReference>
<proteinExistence type="predicted"/>
<comment type="caution">
    <text evidence="1">The sequence shown here is derived from an EMBL/GenBank/DDBJ whole genome shotgun (WGS) entry which is preliminary data.</text>
</comment>
<name>A0A3R7HV42_9EURY</name>
<dbReference type="AlphaFoldDB" id="A0A3R7HV42"/>
<reference evidence="1 2" key="1">
    <citation type="submission" date="2018-09" db="EMBL/GenBank/DDBJ databases">
        <title>Genomic Encyclopedia of Archaeal and Bacterial Type Strains, Phase II (KMG-II): from individual species to whole genera.</title>
        <authorList>
            <person name="Goeker M."/>
        </authorList>
    </citation>
    <scope>NUCLEOTIDE SEQUENCE [LARGE SCALE GENOMIC DNA]</scope>
    <source>
        <strain evidence="1 2">DSM 13151</strain>
    </source>
</reference>
<organism evidence="1 2">
    <name type="scientific">Halopiger aswanensis</name>
    <dbReference type="NCBI Taxonomy" id="148449"/>
    <lineage>
        <taxon>Archaea</taxon>
        <taxon>Methanobacteriati</taxon>
        <taxon>Methanobacteriota</taxon>
        <taxon>Stenosarchaea group</taxon>
        <taxon>Halobacteria</taxon>
        <taxon>Halobacteriales</taxon>
        <taxon>Natrialbaceae</taxon>
        <taxon>Halopiger</taxon>
    </lineage>
</organism>
<evidence type="ECO:0000313" key="1">
    <source>
        <dbReference type="EMBL" id="RKD87996.1"/>
    </source>
</evidence>